<protein>
    <submittedName>
        <fullName evidence="1">Uncharacterized protein</fullName>
    </submittedName>
</protein>
<accession>A0A6G1IVF8</accession>
<sequence>MRLSQGFCTASDFSNNPISTSSANSLGNAAICTSFSWRSVAGDAVVGRGLQPRVSLFGVNDANHSHPTPGRGEMICNVCSSPSFRPRRAELWLRYLYLPGRMACLPHTMEGDRYHINAHFGMSSKAATAWARFIKACFRSLKIDSAASSRS</sequence>
<dbReference type="EMBL" id="MU005588">
    <property type="protein sequence ID" value="KAF2682236.1"/>
    <property type="molecule type" value="Genomic_DNA"/>
</dbReference>
<organism evidence="1 2">
    <name type="scientific">Lentithecium fluviatile CBS 122367</name>
    <dbReference type="NCBI Taxonomy" id="1168545"/>
    <lineage>
        <taxon>Eukaryota</taxon>
        <taxon>Fungi</taxon>
        <taxon>Dikarya</taxon>
        <taxon>Ascomycota</taxon>
        <taxon>Pezizomycotina</taxon>
        <taxon>Dothideomycetes</taxon>
        <taxon>Pleosporomycetidae</taxon>
        <taxon>Pleosporales</taxon>
        <taxon>Massarineae</taxon>
        <taxon>Lentitheciaceae</taxon>
        <taxon>Lentithecium</taxon>
    </lineage>
</organism>
<evidence type="ECO:0000313" key="2">
    <source>
        <dbReference type="Proteomes" id="UP000799291"/>
    </source>
</evidence>
<evidence type="ECO:0000313" key="1">
    <source>
        <dbReference type="EMBL" id="KAF2682236.1"/>
    </source>
</evidence>
<dbReference type="Proteomes" id="UP000799291">
    <property type="component" value="Unassembled WGS sequence"/>
</dbReference>
<proteinExistence type="predicted"/>
<reference evidence="1" key="1">
    <citation type="journal article" date="2020" name="Stud. Mycol.">
        <title>101 Dothideomycetes genomes: a test case for predicting lifestyles and emergence of pathogens.</title>
        <authorList>
            <person name="Haridas S."/>
            <person name="Albert R."/>
            <person name="Binder M."/>
            <person name="Bloem J."/>
            <person name="Labutti K."/>
            <person name="Salamov A."/>
            <person name="Andreopoulos B."/>
            <person name="Baker S."/>
            <person name="Barry K."/>
            <person name="Bills G."/>
            <person name="Bluhm B."/>
            <person name="Cannon C."/>
            <person name="Castanera R."/>
            <person name="Culley D."/>
            <person name="Daum C."/>
            <person name="Ezra D."/>
            <person name="Gonzalez J."/>
            <person name="Henrissat B."/>
            <person name="Kuo A."/>
            <person name="Liang C."/>
            <person name="Lipzen A."/>
            <person name="Lutzoni F."/>
            <person name="Magnuson J."/>
            <person name="Mondo S."/>
            <person name="Nolan M."/>
            <person name="Ohm R."/>
            <person name="Pangilinan J."/>
            <person name="Park H.-J."/>
            <person name="Ramirez L."/>
            <person name="Alfaro M."/>
            <person name="Sun H."/>
            <person name="Tritt A."/>
            <person name="Yoshinaga Y."/>
            <person name="Zwiers L.-H."/>
            <person name="Turgeon B."/>
            <person name="Goodwin S."/>
            <person name="Spatafora J."/>
            <person name="Crous P."/>
            <person name="Grigoriev I."/>
        </authorList>
    </citation>
    <scope>NUCLEOTIDE SEQUENCE</scope>
    <source>
        <strain evidence="1">CBS 122367</strain>
    </source>
</reference>
<dbReference type="AlphaFoldDB" id="A0A6G1IVF8"/>
<keyword evidence="2" id="KW-1185">Reference proteome</keyword>
<gene>
    <name evidence="1" type="ORF">K458DRAFT_73683</name>
</gene>
<name>A0A6G1IVF8_9PLEO</name>